<sequence length="66" mass="7027">MLVVLMSIEGLWDNSLNGGLDLGVARHSPKLPEMFAAPQYSGNPRVSLFLLSLLGLLGCFVLGQGL</sequence>
<dbReference type="Proteomes" id="UP000323506">
    <property type="component" value="Chromosome A10"/>
</dbReference>
<name>A0A5D2EZT0_GOSDA</name>
<dbReference type="AlphaFoldDB" id="A0A5D2EZT0"/>
<organism evidence="1 2">
    <name type="scientific">Gossypium darwinii</name>
    <name type="common">Darwin's cotton</name>
    <name type="synonym">Gossypium barbadense var. darwinii</name>
    <dbReference type="NCBI Taxonomy" id="34276"/>
    <lineage>
        <taxon>Eukaryota</taxon>
        <taxon>Viridiplantae</taxon>
        <taxon>Streptophyta</taxon>
        <taxon>Embryophyta</taxon>
        <taxon>Tracheophyta</taxon>
        <taxon>Spermatophyta</taxon>
        <taxon>Magnoliopsida</taxon>
        <taxon>eudicotyledons</taxon>
        <taxon>Gunneridae</taxon>
        <taxon>Pentapetalae</taxon>
        <taxon>rosids</taxon>
        <taxon>malvids</taxon>
        <taxon>Malvales</taxon>
        <taxon>Malvaceae</taxon>
        <taxon>Malvoideae</taxon>
        <taxon>Gossypium</taxon>
    </lineage>
</organism>
<evidence type="ECO:0000313" key="1">
    <source>
        <dbReference type="EMBL" id="TYG99193.1"/>
    </source>
</evidence>
<reference evidence="1 2" key="1">
    <citation type="submission" date="2019-06" db="EMBL/GenBank/DDBJ databases">
        <title>WGS assembly of Gossypium darwinii.</title>
        <authorList>
            <person name="Chen Z.J."/>
            <person name="Sreedasyam A."/>
            <person name="Ando A."/>
            <person name="Song Q."/>
            <person name="De L."/>
            <person name="Hulse-Kemp A."/>
            <person name="Ding M."/>
            <person name="Ye W."/>
            <person name="Kirkbride R."/>
            <person name="Jenkins J."/>
            <person name="Plott C."/>
            <person name="Lovell J."/>
            <person name="Lin Y.-M."/>
            <person name="Vaughn R."/>
            <person name="Liu B."/>
            <person name="Li W."/>
            <person name="Simpson S."/>
            <person name="Scheffler B."/>
            <person name="Saski C."/>
            <person name="Grover C."/>
            <person name="Hu G."/>
            <person name="Conover J."/>
            <person name="Carlson J."/>
            <person name="Shu S."/>
            <person name="Boston L."/>
            <person name="Williams M."/>
            <person name="Peterson D."/>
            <person name="Mcgee K."/>
            <person name="Jones D."/>
            <person name="Wendel J."/>
            <person name="Stelly D."/>
            <person name="Grimwood J."/>
            <person name="Schmutz J."/>
        </authorList>
    </citation>
    <scope>NUCLEOTIDE SEQUENCE [LARGE SCALE GENOMIC DNA]</scope>
    <source>
        <strain evidence="1">1808015.09</strain>
    </source>
</reference>
<proteinExistence type="predicted"/>
<gene>
    <name evidence="1" type="ORF">ES288_A10G176400v1</name>
</gene>
<protein>
    <submittedName>
        <fullName evidence="1">Uncharacterized protein</fullName>
    </submittedName>
</protein>
<dbReference type="EMBL" id="CM017697">
    <property type="protein sequence ID" value="TYG99193.1"/>
    <property type="molecule type" value="Genomic_DNA"/>
</dbReference>
<accession>A0A5D2EZT0</accession>
<keyword evidence="2" id="KW-1185">Reference proteome</keyword>
<evidence type="ECO:0000313" key="2">
    <source>
        <dbReference type="Proteomes" id="UP000323506"/>
    </source>
</evidence>